<dbReference type="GO" id="GO:0003341">
    <property type="term" value="P:cilium movement"/>
    <property type="evidence" value="ECO:0007669"/>
    <property type="project" value="Ensembl"/>
</dbReference>
<feature type="region of interest" description="Disordered" evidence="5">
    <location>
        <begin position="558"/>
        <end position="596"/>
    </location>
</feature>
<evidence type="ECO:0000256" key="5">
    <source>
        <dbReference type="SAM" id="MobiDB-lite"/>
    </source>
</evidence>
<dbReference type="Pfam" id="PF00406">
    <property type="entry name" value="ADK"/>
    <property type="match status" value="2"/>
</dbReference>
<sequence length="1715" mass="196824">MESFVDNLFEDEAERIKLQAKPTCFIVVGKPGVGKSTLAKEIAKSWKCILIDDTELLKTHVKNKTNDGIELLKILSEEQTIPEDKMLKLILERLNSQDVGHYGYVLSCLPFVSKESLKVQEQIELIKNLEFKPDFVINIKCADNDLLQRLSGVKQQLGKDHDGRQDNEDKFFNQEKMEDKEEDKEEMSSEHEVQEDIIEHMVFPLENMTEDALTRINIYNEKVLRPLEDYMAEHNPLYLLELDGNNTPEELHTTVMSRLGSMALKHVSIPLLLHHSDDEDIPEDIDTEHLLRHFSSAKVVAPGFRWRRSRWGQNCPVALKEGRVIPGNPKFSVGFEDKLYILSSQEALQKFVTNPRLYLLPPMPRPPCRVAIVGPPLAGVSTVCKLLAQHYKASVLDIEEMVRPVLAATEKERLNKITEESTQAAIKKIQMKSEKDETQNPVTEDHPEVKAMVLSAIEEARKLSPSPLGLYADALRKRVKEIEDADNDEEFKTGWVLDGFPKNTSQMEALLQGEILPDIIFCLKDSDGNHILRRMYEMNKEAVNEAIMKRMLKEQLEKERQCLDGEEQSSEVLSNLETDNEETDGQPLDSRNPSDPDISEILVPKAVTQPDQWELGFPPCPEMDEFKLQMQQFMSEWEQMLPNITVTFSELDIGGKHAKELLHEMVLQMEKPFEYLPWELTAVDLEEEAEDFEALVELEGEEERSRRDNGTAEKHEYEGHTTPKRLLGDTLHFCPVAFKTHNILRPCSDQIAARYREKTFYFFSTEARDAFLQDPLQFTTRTELLKPPAPRVLLIGTRGSGKTLHGRWLAQQLGLFHIQFREHLQMLILAKTKSKVPNADEVDTSDELSKHLDAKIKEAMEEDGKEMEEAAANMDDSEEVELNDVEMAIKAYLSDGVPLTPQILDMVVASFWKQEPYMSTGFILEGFPHLPNEVQYMLQQQLYPDIAVIMSVDVTEVQKRLLPAYLEKWRERRKHRKEQLSLLQELRREKREKNIAIRRAELIAEKGDASTKLRHSDNEDDHEEEAVVENIEEEIEAMLEEEFALKEEDEETENEETEEAATERLEMEIEERFVSDENNLTTVTELLNELNLSSVSINASRKPKSVQHQLLRNLQHLLTDRESLFQMCQPISVSLAEKLLLSSYKHYSALGCWDPIKKYKERSLIQPLLWPPNNTYPLIFNQYIYFFASKENRKTFMLNPLKYLRQPKPMQPLPLKLAVIGPPKSGKTTVAQMFAQQYGLQKLSVDSVTHTVLETQGHTDLAAQVKKHVSQGHVVPDQLTIQCLEVALLSSVCSTQGYVLDGFPVTLVQAQLMGSRSIIPMIVIELDLDTVEVLRRGHMDKIKLNKSEVMDENTDILHVRTSAYKKEVDQVKKHFQQQNQNWKVLDGSKSKWCIWNSVLKEVSVSMTYINTYLEKVYNGQAACINRLCITPQELHSRLGEFGQYCPVCLALHRHLLDGSETEALTHTAQYVGQYYKMCGQEHLNAFLSTPDQFVPPNCPHSLPPANLLPRKLTEIQVKDKFPQHVELKGFCPVTYQNGKQRYEALVQGKIDYAVEYKERIYIFHTKQKQDMFLRSPETYCNQSLPTKVPPLCEPTTLTSLPTLGYLEQGVAVAVIKAMTAVGCLKPKFPFLSIKQSALTYVALYLKAFNQKSPDYTREMYKKKLALFEENCALIPYLTATMRHNYKPPSERPIDFEFKLHRFLALDDQQKASLAL</sequence>
<keyword evidence="2" id="KW-0547">Nucleotide-binding</keyword>
<dbReference type="InParanoid" id="A0A3P8WXZ8"/>
<dbReference type="OMA" id="MESVCGT"/>
<feature type="compositionally biased region" description="Basic and acidic residues" evidence="5">
    <location>
        <begin position="703"/>
        <end position="719"/>
    </location>
</feature>
<dbReference type="OrthoDB" id="439792at2759"/>
<dbReference type="GO" id="GO:0005524">
    <property type="term" value="F:ATP binding"/>
    <property type="evidence" value="ECO:0007669"/>
    <property type="project" value="InterPro"/>
</dbReference>
<feature type="domain" description="AAA+ ATPase" evidence="6">
    <location>
        <begin position="1213"/>
        <end position="1338"/>
    </location>
</feature>
<evidence type="ECO:0000256" key="3">
    <source>
        <dbReference type="ARBA" id="ARBA00022777"/>
    </source>
</evidence>
<dbReference type="Gene3D" id="3.40.50.300">
    <property type="entry name" value="P-loop containing nucleotide triphosphate hydrolases"/>
    <property type="match status" value="4"/>
</dbReference>
<dbReference type="FunCoup" id="A0A3P8WXZ8">
    <property type="interactions" value="120"/>
</dbReference>
<dbReference type="InterPro" id="IPR000850">
    <property type="entry name" value="Adenylat/UMP-CMP_kin"/>
</dbReference>
<dbReference type="GeneID" id="103380855"/>
<evidence type="ECO:0000313" key="8">
    <source>
        <dbReference type="Proteomes" id="UP000265120"/>
    </source>
</evidence>
<name>A0A3P8WXZ8_CYNSE</name>
<dbReference type="GeneTree" id="ENSGT00740000115564"/>
<dbReference type="PRINTS" id="PR00094">
    <property type="entry name" value="ADENYLTKNASE"/>
</dbReference>
<reference evidence="7" key="2">
    <citation type="submission" date="2025-08" db="UniProtKB">
        <authorList>
            <consortium name="Ensembl"/>
        </authorList>
    </citation>
    <scope>IDENTIFICATION</scope>
</reference>
<evidence type="ECO:0000256" key="1">
    <source>
        <dbReference type="ARBA" id="ARBA00022679"/>
    </source>
</evidence>
<dbReference type="GO" id="GO:0005737">
    <property type="term" value="C:cytoplasm"/>
    <property type="evidence" value="ECO:0007669"/>
    <property type="project" value="Ensembl"/>
</dbReference>
<dbReference type="Ensembl" id="ENSCSET00000032703.1">
    <property type="protein sequence ID" value="ENSCSEP00000032283.1"/>
    <property type="gene ID" value="ENSCSEG00000020712.1"/>
</dbReference>
<dbReference type="GO" id="GO:0019205">
    <property type="term" value="F:nucleobase-containing compound kinase activity"/>
    <property type="evidence" value="ECO:0007669"/>
    <property type="project" value="InterPro"/>
</dbReference>
<dbReference type="InterPro" id="IPR027417">
    <property type="entry name" value="P-loop_NTPase"/>
</dbReference>
<protein>
    <submittedName>
        <fullName evidence="7">Adenylate kinase 9</fullName>
    </submittedName>
</protein>
<feature type="region of interest" description="Disordered" evidence="5">
    <location>
        <begin position="156"/>
        <end position="188"/>
    </location>
</feature>
<keyword evidence="4" id="KW-0175">Coiled coil</keyword>
<accession>A0A3P8WXZ8</accession>
<dbReference type="SUPFAM" id="SSF52540">
    <property type="entry name" value="P-loop containing nucleoside triphosphate hydrolases"/>
    <property type="match status" value="4"/>
</dbReference>
<reference evidence="7" key="3">
    <citation type="submission" date="2025-09" db="UniProtKB">
        <authorList>
            <consortium name="Ensembl"/>
        </authorList>
    </citation>
    <scope>IDENTIFICATION</scope>
</reference>
<keyword evidence="8" id="KW-1185">Reference proteome</keyword>
<keyword evidence="1" id="KW-0808">Transferase</keyword>
<dbReference type="InterPro" id="IPR003593">
    <property type="entry name" value="AAA+_ATPase"/>
</dbReference>
<dbReference type="GO" id="GO:0006139">
    <property type="term" value="P:nucleobase-containing compound metabolic process"/>
    <property type="evidence" value="ECO:0007669"/>
    <property type="project" value="InterPro"/>
</dbReference>
<evidence type="ECO:0000256" key="4">
    <source>
        <dbReference type="SAM" id="Coils"/>
    </source>
</evidence>
<dbReference type="PANTHER" id="PTHR23359">
    <property type="entry name" value="NUCLEOTIDE KINASE"/>
    <property type="match status" value="1"/>
</dbReference>
<evidence type="ECO:0000313" key="7">
    <source>
        <dbReference type="Ensembl" id="ENSCSEP00000032283.1"/>
    </source>
</evidence>
<feature type="region of interest" description="Disordered" evidence="5">
    <location>
        <begin position="698"/>
        <end position="719"/>
    </location>
</feature>
<dbReference type="Proteomes" id="UP000265120">
    <property type="component" value="Chromosome 7"/>
</dbReference>
<dbReference type="SMART" id="SM00382">
    <property type="entry name" value="AAA"/>
    <property type="match status" value="2"/>
</dbReference>
<dbReference type="RefSeq" id="XP_024912463.1">
    <property type="nucleotide sequence ID" value="XM_025056695.1"/>
</dbReference>
<feature type="compositionally biased region" description="Basic and acidic residues" evidence="5">
    <location>
        <begin position="157"/>
        <end position="179"/>
    </location>
</feature>
<dbReference type="STRING" id="244447.ENSCSEP00000032283"/>
<organism evidence="7 8">
    <name type="scientific">Cynoglossus semilaevis</name>
    <name type="common">Tongue sole</name>
    <dbReference type="NCBI Taxonomy" id="244447"/>
    <lineage>
        <taxon>Eukaryota</taxon>
        <taxon>Metazoa</taxon>
        <taxon>Chordata</taxon>
        <taxon>Craniata</taxon>
        <taxon>Vertebrata</taxon>
        <taxon>Euteleostomi</taxon>
        <taxon>Actinopterygii</taxon>
        <taxon>Neopterygii</taxon>
        <taxon>Teleostei</taxon>
        <taxon>Neoteleostei</taxon>
        <taxon>Acanthomorphata</taxon>
        <taxon>Carangaria</taxon>
        <taxon>Pleuronectiformes</taxon>
        <taxon>Pleuronectoidei</taxon>
        <taxon>Cynoglossidae</taxon>
        <taxon>Cynoglossinae</taxon>
        <taxon>Cynoglossus</taxon>
    </lineage>
</organism>
<feature type="domain" description="AAA+ ATPase" evidence="6">
    <location>
        <begin position="21"/>
        <end position="305"/>
    </location>
</feature>
<keyword evidence="3" id="KW-0418">Kinase</keyword>
<evidence type="ECO:0000259" key="6">
    <source>
        <dbReference type="SMART" id="SM00382"/>
    </source>
</evidence>
<evidence type="ECO:0000256" key="2">
    <source>
        <dbReference type="ARBA" id="ARBA00022741"/>
    </source>
</evidence>
<dbReference type="CDD" id="cd01428">
    <property type="entry name" value="ADK"/>
    <property type="match status" value="1"/>
</dbReference>
<proteinExistence type="predicted"/>
<feature type="coiled-coil region" evidence="4">
    <location>
        <begin position="966"/>
        <end position="1048"/>
    </location>
</feature>
<reference evidence="7 8" key="1">
    <citation type="journal article" date="2014" name="Nat. Genet.">
        <title>Whole-genome sequence of a flatfish provides insights into ZW sex chromosome evolution and adaptation to a benthic lifestyle.</title>
        <authorList>
            <person name="Chen S."/>
            <person name="Zhang G."/>
            <person name="Shao C."/>
            <person name="Huang Q."/>
            <person name="Liu G."/>
            <person name="Zhang P."/>
            <person name="Song W."/>
            <person name="An N."/>
            <person name="Chalopin D."/>
            <person name="Volff J.N."/>
            <person name="Hong Y."/>
            <person name="Li Q."/>
            <person name="Sha Z."/>
            <person name="Zhou H."/>
            <person name="Xie M."/>
            <person name="Yu Q."/>
            <person name="Liu Y."/>
            <person name="Xiang H."/>
            <person name="Wang N."/>
            <person name="Wu K."/>
            <person name="Yang C."/>
            <person name="Zhou Q."/>
            <person name="Liao X."/>
            <person name="Yang L."/>
            <person name="Hu Q."/>
            <person name="Zhang J."/>
            <person name="Meng L."/>
            <person name="Jin L."/>
            <person name="Tian Y."/>
            <person name="Lian J."/>
            <person name="Yang J."/>
            <person name="Miao G."/>
            <person name="Liu S."/>
            <person name="Liang Z."/>
            <person name="Yan F."/>
            <person name="Li Y."/>
            <person name="Sun B."/>
            <person name="Zhang H."/>
            <person name="Zhang J."/>
            <person name="Zhu Y."/>
            <person name="Du M."/>
            <person name="Zhao Y."/>
            <person name="Schartl M."/>
            <person name="Tang Q."/>
            <person name="Wang J."/>
        </authorList>
    </citation>
    <scope>NUCLEOTIDE SEQUENCE</scope>
</reference>